<dbReference type="Gene3D" id="3.90.79.10">
    <property type="entry name" value="Nucleoside Triphosphate Pyrophosphohydrolase"/>
    <property type="match status" value="1"/>
</dbReference>
<comment type="cofactor">
    <cofactor evidence="13">
        <name>[4Fe-4S] cluster</name>
        <dbReference type="ChEBI" id="CHEBI:49883"/>
    </cofactor>
    <text evidence="13">Binds 1 [4Fe-4S] cluster.</text>
</comment>
<evidence type="ECO:0000259" key="15">
    <source>
        <dbReference type="SMART" id="SM00478"/>
    </source>
</evidence>
<comment type="caution">
    <text evidence="16">The sequence shown here is derived from an EMBL/GenBank/DDBJ whole genome shotgun (WGS) entry which is preliminary data.</text>
</comment>
<feature type="region of interest" description="Disordered" evidence="14">
    <location>
        <begin position="259"/>
        <end position="297"/>
    </location>
</feature>
<dbReference type="Pfam" id="PF14815">
    <property type="entry name" value="NUDIX_4"/>
    <property type="match status" value="1"/>
</dbReference>
<dbReference type="GO" id="GO:0051539">
    <property type="term" value="F:4 iron, 4 sulfur cluster binding"/>
    <property type="evidence" value="ECO:0007669"/>
    <property type="project" value="UniProtKB-UniRule"/>
</dbReference>
<comment type="function">
    <text evidence="13">Adenine glycosylase active on G-A mispairs.</text>
</comment>
<name>A0AAE0XBQ5_9PEZI</name>
<evidence type="ECO:0000256" key="11">
    <source>
        <dbReference type="ARBA" id="ARBA00023204"/>
    </source>
</evidence>
<dbReference type="GO" id="GO:0006285">
    <property type="term" value="P:base-excision repair, AP site formation"/>
    <property type="evidence" value="ECO:0007669"/>
    <property type="project" value="UniProtKB-ARBA"/>
</dbReference>
<comment type="similarity">
    <text evidence="2 13">Belongs to the Nth/MutY family.</text>
</comment>
<evidence type="ECO:0000256" key="2">
    <source>
        <dbReference type="ARBA" id="ARBA00008343"/>
    </source>
</evidence>
<comment type="catalytic activity">
    <reaction evidence="1 13">
        <text>Hydrolyzes free adenine bases from 7,8-dihydro-8-oxoguanine:adenine mismatched double-stranded DNA, leaving an apurinic site.</text>
        <dbReference type="EC" id="3.2.2.31"/>
    </reaction>
</comment>
<dbReference type="SUPFAM" id="SSF48150">
    <property type="entry name" value="DNA-glycosylase"/>
    <property type="match status" value="1"/>
</dbReference>
<dbReference type="InterPro" id="IPR044298">
    <property type="entry name" value="MIG/MutY"/>
</dbReference>
<keyword evidence="11" id="KW-0234">DNA repair</keyword>
<keyword evidence="6" id="KW-0479">Metal-binding</keyword>
<dbReference type="GO" id="GO:0006298">
    <property type="term" value="P:mismatch repair"/>
    <property type="evidence" value="ECO:0007669"/>
    <property type="project" value="TreeGrafter"/>
</dbReference>
<dbReference type="GO" id="GO:0035485">
    <property type="term" value="F:adenine/guanine mispair binding"/>
    <property type="evidence" value="ECO:0007669"/>
    <property type="project" value="TreeGrafter"/>
</dbReference>
<keyword evidence="10" id="KW-0411">Iron-sulfur</keyword>
<evidence type="ECO:0000256" key="6">
    <source>
        <dbReference type="ARBA" id="ARBA00022723"/>
    </source>
</evidence>
<dbReference type="GO" id="GO:0032357">
    <property type="term" value="F:oxidized purine DNA binding"/>
    <property type="evidence" value="ECO:0007669"/>
    <property type="project" value="TreeGrafter"/>
</dbReference>
<dbReference type="FunFam" id="1.10.340.30:FF:000002">
    <property type="entry name" value="Adenine DNA glycosylase"/>
    <property type="match status" value="1"/>
</dbReference>
<dbReference type="EC" id="3.2.2.31" evidence="3 13"/>
<dbReference type="EMBL" id="JAULSO010000002">
    <property type="protein sequence ID" value="KAK3689736.1"/>
    <property type="molecule type" value="Genomic_DNA"/>
</dbReference>
<evidence type="ECO:0000256" key="9">
    <source>
        <dbReference type="ARBA" id="ARBA00023004"/>
    </source>
</evidence>
<evidence type="ECO:0000313" key="17">
    <source>
        <dbReference type="Proteomes" id="UP001270362"/>
    </source>
</evidence>
<dbReference type="Pfam" id="PF00730">
    <property type="entry name" value="HhH-GPD"/>
    <property type="match status" value="1"/>
</dbReference>
<evidence type="ECO:0000256" key="3">
    <source>
        <dbReference type="ARBA" id="ARBA00012045"/>
    </source>
</evidence>
<dbReference type="InterPro" id="IPR003265">
    <property type="entry name" value="HhH-GPD_domain"/>
</dbReference>
<evidence type="ECO:0000313" key="16">
    <source>
        <dbReference type="EMBL" id="KAK3689736.1"/>
    </source>
</evidence>
<accession>A0AAE0XBQ5</accession>
<dbReference type="Proteomes" id="UP001270362">
    <property type="component" value="Unassembled WGS sequence"/>
</dbReference>
<keyword evidence="9 13" id="KW-0408">Iron</keyword>
<dbReference type="SMART" id="SM00525">
    <property type="entry name" value="FES"/>
    <property type="match status" value="1"/>
</dbReference>
<evidence type="ECO:0000256" key="7">
    <source>
        <dbReference type="ARBA" id="ARBA00022763"/>
    </source>
</evidence>
<dbReference type="Gene3D" id="1.10.340.30">
    <property type="entry name" value="Hypothetical protein, domain 2"/>
    <property type="match status" value="1"/>
</dbReference>
<dbReference type="SUPFAM" id="SSF55811">
    <property type="entry name" value="Nudix"/>
    <property type="match status" value="1"/>
</dbReference>
<dbReference type="PANTHER" id="PTHR42944">
    <property type="entry name" value="ADENINE DNA GLYCOSYLASE"/>
    <property type="match status" value="1"/>
</dbReference>
<evidence type="ECO:0000256" key="4">
    <source>
        <dbReference type="ARBA" id="ARBA00022023"/>
    </source>
</evidence>
<sequence length="486" mass="52555">MPWRKAWIDPSSFPSPPALRATLARRAYEVWISEIMLQQTRVAVVIDYWNRWVAKWPTVEALAAASADDVLAAWRGLGYYSRASRIHAGAKLVCADPDMLGLLPAGVAELVDKVPGVGRYTAGAISAIVFGRAAPMVDGNVLRVLSRQMGVMGDVKADKRVVDVLWEAAGALVETVARDGGEGVSDRPGRWGQALMELGSTVCTPKPSCGLCPVTSTCRAYGEGYARAVEKGFSDGVVGTPAKLLDIEDLCTLCEPMEEADDADPAESKPVSKRQQKTISSFFAPPARKKSGDPTPLTPRALDIIANHAKQFPLKKPKKKVREEECIVCAVRRSSDGKYLITRRPDKGLLAGMWEFPSHTLPEQLNSKTSALARKSKAVAFVSGLFSPEAGRTTKKGGNTPSSSSVVVKHSGELGSVPWLFSHLKLTMHVHLFTLHDDGEVDVEFALADARAGIATTGQRWSSSEDVERESMGTGMRKCWALVNDV</sequence>
<dbReference type="GO" id="GO:0005634">
    <property type="term" value="C:nucleus"/>
    <property type="evidence" value="ECO:0007669"/>
    <property type="project" value="TreeGrafter"/>
</dbReference>
<dbReference type="CDD" id="cd00056">
    <property type="entry name" value="ENDO3c"/>
    <property type="match status" value="1"/>
</dbReference>
<dbReference type="CDD" id="cd03431">
    <property type="entry name" value="NUDIX_DNA_Glycosylase_C-MutY"/>
    <property type="match status" value="1"/>
</dbReference>
<dbReference type="InterPro" id="IPR011257">
    <property type="entry name" value="DNA_glycosylase"/>
</dbReference>
<keyword evidence="8" id="KW-0378">Hydrolase</keyword>
<keyword evidence="17" id="KW-1185">Reference proteome</keyword>
<dbReference type="GO" id="GO:0000701">
    <property type="term" value="F:purine-specific mismatch base pair DNA N-glycosylase activity"/>
    <property type="evidence" value="ECO:0007669"/>
    <property type="project" value="UniProtKB-EC"/>
</dbReference>
<keyword evidence="12 13" id="KW-0326">Glycosidase</keyword>
<evidence type="ECO:0000256" key="5">
    <source>
        <dbReference type="ARBA" id="ARBA00022485"/>
    </source>
</evidence>
<dbReference type="Gene3D" id="1.10.1670.10">
    <property type="entry name" value="Helix-hairpin-Helix base-excision DNA repair enzymes (C-terminal)"/>
    <property type="match status" value="1"/>
</dbReference>
<dbReference type="InterPro" id="IPR015797">
    <property type="entry name" value="NUDIX_hydrolase-like_dom_sf"/>
</dbReference>
<evidence type="ECO:0000256" key="1">
    <source>
        <dbReference type="ARBA" id="ARBA00000843"/>
    </source>
</evidence>
<dbReference type="GO" id="GO:0046872">
    <property type="term" value="F:metal ion binding"/>
    <property type="evidence" value="ECO:0007669"/>
    <property type="project" value="UniProtKB-UniRule"/>
</dbReference>
<gene>
    <name evidence="16" type="ORF">B0T22DRAFT_462117</name>
</gene>
<reference evidence="16" key="2">
    <citation type="submission" date="2023-06" db="EMBL/GenBank/DDBJ databases">
        <authorList>
            <consortium name="Lawrence Berkeley National Laboratory"/>
            <person name="Haridas S."/>
            <person name="Hensen N."/>
            <person name="Bonometti L."/>
            <person name="Westerberg I."/>
            <person name="Brannstrom I.O."/>
            <person name="Guillou S."/>
            <person name="Cros-Aarteil S."/>
            <person name="Calhoun S."/>
            <person name="Kuo A."/>
            <person name="Mondo S."/>
            <person name="Pangilinan J."/>
            <person name="Riley R."/>
            <person name="Labutti K."/>
            <person name="Andreopoulos B."/>
            <person name="Lipzen A."/>
            <person name="Chen C."/>
            <person name="Yanf M."/>
            <person name="Daum C."/>
            <person name="Ng V."/>
            <person name="Clum A."/>
            <person name="Steindorff A."/>
            <person name="Ohm R."/>
            <person name="Martin F."/>
            <person name="Silar P."/>
            <person name="Natvig D."/>
            <person name="Lalanne C."/>
            <person name="Gautier V."/>
            <person name="Ament-Velasquez S.L."/>
            <person name="Kruys A."/>
            <person name="Hutchinson M.I."/>
            <person name="Powell A.J."/>
            <person name="Barry K."/>
            <person name="Miller A.N."/>
            <person name="Grigoriev I.V."/>
            <person name="Debuchy R."/>
            <person name="Gladieux P."/>
            <person name="Thoren M.H."/>
            <person name="Johannesson H."/>
        </authorList>
    </citation>
    <scope>NUCLEOTIDE SEQUENCE</scope>
    <source>
        <strain evidence="16">CBS 314.62</strain>
    </source>
</reference>
<dbReference type="InterPro" id="IPR023170">
    <property type="entry name" value="HhH_base_excis_C"/>
</dbReference>
<evidence type="ECO:0000256" key="14">
    <source>
        <dbReference type="SAM" id="MobiDB-lite"/>
    </source>
</evidence>
<evidence type="ECO:0000256" key="13">
    <source>
        <dbReference type="RuleBase" id="RU365096"/>
    </source>
</evidence>
<dbReference type="GO" id="GO:0034039">
    <property type="term" value="F:8-oxo-7,8-dihydroguanine DNA N-glycosylase activity"/>
    <property type="evidence" value="ECO:0007669"/>
    <property type="project" value="TreeGrafter"/>
</dbReference>
<protein>
    <recommendedName>
        <fullName evidence="4 13">Adenine DNA glycosylase</fullName>
        <ecNumber evidence="3 13">3.2.2.31</ecNumber>
    </recommendedName>
</protein>
<organism evidence="16 17">
    <name type="scientific">Podospora appendiculata</name>
    <dbReference type="NCBI Taxonomy" id="314037"/>
    <lineage>
        <taxon>Eukaryota</taxon>
        <taxon>Fungi</taxon>
        <taxon>Dikarya</taxon>
        <taxon>Ascomycota</taxon>
        <taxon>Pezizomycotina</taxon>
        <taxon>Sordariomycetes</taxon>
        <taxon>Sordariomycetidae</taxon>
        <taxon>Sordariales</taxon>
        <taxon>Podosporaceae</taxon>
        <taxon>Podospora</taxon>
    </lineage>
</organism>
<evidence type="ECO:0000256" key="12">
    <source>
        <dbReference type="ARBA" id="ARBA00023295"/>
    </source>
</evidence>
<reference evidence="16" key="1">
    <citation type="journal article" date="2023" name="Mol. Phylogenet. Evol.">
        <title>Genome-scale phylogeny and comparative genomics of the fungal order Sordariales.</title>
        <authorList>
            <person name="Hensen N."/>
            <person name="Bonometti L."/>
            <person name="Westerberg I."/>
            <person name="Brannstrom I.O."/>
            <person name="Guillou S."/>
            <person name="Cros-Aarteil S."/>
            <person name="Calhoun S."/>
            <person name="Haridas S."/>
            <person name="Kuo A."/>
            <person name="Mondo S."/>
            <person name="Pangilinan J."/>
            <person name="Riley R."/>
            <person name="LaButti K."/>
            <person name="Andreopoulos B."/>
            <person name="Lipzen A."/>
            <person name="Chen C."/>
            <person name="Yan M."/>
            <person name="Daum C."/>
            <person name="Ng V."/>
            <person name="Clum A."/>
            <person name="Steindorff A."/>
            <person name="Ohm R.A."/>
            <person name="Martin F."/>
            <person name="Silar P."/>
            <person name="Natvig D.O."/>
            <person name="Lalanne C."/>
            <person name="Gautier V."/>
            <person name="Ament-Velasquez S.L."/>
            <person name="Kruys A."/>
            <person name="Hutchinson M.I."/>
            <person name="Powell A.J."/>
            <person name="Barry K."/>
            <person name="Miller A.N."/>
            <person name="Grigoriev I.V."/>
            <person name="Debuchy R."/>
            <person name="Gladieux P."/>
            <person name="Hiltunen Thoren M."/>
            <person name="Johannesson H."/>
        </authorList>
    </citation>
    <scope>NUCLEOTIDE SEQUENCE</scope>
    <source>
        <strain evidence="16">CBS 314.62</strain>
    </source>
</reference>
<keyword evidence="7 13" id="KW-0227">DNA damage</keyword>
<dbReference type="PANTHER" id="PTHR42944:SF1">
    <property type="entry name" value="ADENINE DNA GLYCOSYLASE"/>
    <property type="match status" value="1"/>
</dbReference>
<evidence type="ECO:0000256" key="8">
    <source>
        <dbReference type="ARBA" id="ARBA00022801"/>
    </source>
</evidence>
<feature type="domain" description="HhH-GPD" evidence="15">
    <location>
        <begin position="36"/>
        <end position="201"/>
    </location>
</feature>
<dbReference type="SMART" id="SM00478">
    <property type="entry name" value="ENDO3c"/>
    <property type="match status" value="1"/>
</dbReference>
<evidence type="ECO:0000256" key="10">
    <source>
        <dbReference type="ARBA" id="ARBA00023014"/>
    </source>
</evidence>
<dbReference type="AlphaFoldDB" id="A0AAE0XBQ5"/>
<dbReference type="InterPro" id="IPR003651">
    <property type="entry name" value="Endonuclease3_FeS-loop_motif"/>
</dbReference>
<dbReference type="InterPro" id="IPR029119">
    <property type="entry name" value="MutY_C"/>
</dbReference>
<proteinExistence type="inferred from homology"/>
<keyword evidence="5" id="KW-0004">4Fe-4S</keyword>